<evidence type="ECO:0000313" key="7">
    <source>
        <dbReference type="Proteomes" id="UP000287233"/>
    </source>
</evidence>
<comment type="similarity">
    <text evidence="1">Belongs to the bacterial solute-binding protein 5 family.</text>
</comment>
<evidence type="ECO:0000256" key="3">
    <source>
        <dbReference type="ARBA" id="ARBA00022729"/>
    </source>
</evidence>
<dbReference type="GO" id="GO:0042597">
    <property type="term" value="C:periplasmic space"/>
    <property type="evidence" value="ECO:0007669"/>
    <property type="project" value="UniProtKB-ARBA"/>
</dbReference>
<feature type="signal peptide" evidence="4">
    <location>
        <begin position="1"/>
        <end position="20"/>
    </location>
</feature>
<keyword evidence="3 4" id="KW-0732">Signal</keyword>
<protein>
    <submittedName>
        <fullName evidence="6">Oligopeptide ABC transporter, periplasmic oligopeptide-binding protein OppA</fullName>
    </submittedName>
</protein>
<proteinExistence type="inferred from homology"/>
<sequence length="585" mass="65027">MRRVGCTLLCAVLVAGVAFAADYLIVPLGQGDWAKLEPGKYGGYLVLGSLDNPKTFNHHVAQETSSTDITSRLHAGLVDVNPITDKPEPGLAKSWEISPDGLTITFHLRKGIVWSDGAPFTADDVIFTFSGVIYNDDVRTDYRDVLPEGMTWTKVDDYTVAFTLQEPFRPFLNQIGGAIYPAHKLKSLSRVYNPDASAEALNSVWGVDADPKDVVGLGPFVLGQFIPDQLVVLERNPNYWKFDSAGNRLPYLDGIKFVISFSLDTLMLKFRNGELDVYAPRPEDLATLIGEKALKGFEVVVDPTKPLYGTTWISFNQDVPNPKLQTYFQMVDFRRAMSHLVDRKAIIENVYLGLGVPQWSPVSMLSPFYYPDVPKYDYDLEAAAKLLDKIGLVDRNGDGWRDFPDGTTFEFTLQTNSGNTVREQVCQIFVSDAAKVGVKVNFNPIAFNALVNILLGGTGEAVLLGLTGSSEPHGGANVELSCGGLHFWKYSDCEDPTPVAQRIDELFALGVSTYDFDEAYEYYKEYQILAAENVLLVYTVNMLYRTAYYVNLRNTEEFSPLAGSLGFSEYLWKSDPNVVGNRRVN</sequence>
<evidence type="ECO:0000256" key="1">
    <source>
        <dbReference type="ARBA" id="ARBA00005695"/>
    </source>
</evidence>
<gene>
    <name evidence="6" type="ORF">BIP78_0372</name>
</gene>
<dbReference type="Gene3D" id="3.90.76.10">
    <property type="entry name" value="Dipeptide-binding Protein, Domain 1"/>
    <property type="match status" value="1"/>
</dbReference>
<dbReference type="SUPFAM" id="SSF53850">
    <property type="entry name" value="Periplasmic binding protein-like II"/>
    <property type="match status" value="1"/>
</dbReference>
<dbReference type="InterPro" id="IPR000914">
    <property type="entry name" value="SBP_5_dom"/>
</dbReference>
<dbReference type="Gene3D" id="3.10.105.10">
    <property type="entry name" value="Dipeptide-binding Protein, Domain 3"/>
    <property type="match status" value="1"/>
</dbReference>
<dbReference type="InterPro" id="IPR039424">
    <property type="entry name" value="SBP_5"/>
</dbReference>
<reference evidence="7" key="1">
    <citation type="submission" date="2018-12" db="EMBL/GenBank/DDBJ databases">
        <title>Complete genome sequence of an uncultured bacterium of the candidate phylum Bipolaricaulota.</title>
        <authorList>
            <person name="Kadnikov V.V."/>
            <person name="Mardanov A.V."/>
            <person name="Beletsky A.V."/>
            <person name="Frank Y.A."/>
            <person name="Karnachuk O.V."/>
            <person name="Ravin N.V."/>
        </authorList>
    </citation>
    <scope>NUCLEOTIDE SEQUENCE [LARGE SCALE GENOMIC DNA]</scope>
</reference>
<keyword evidence="2" id="KW-0813">Transport</keyword>
<dbReference type="Gene3D" id="3.40.190.10">
    <property type="entry name" value="Periplasmic binding protein-like II"/>
    <property type="match status" value="1"/>
</dbReference>
<dbReference type="InterPro" id="IPR030678">
    <property type="entry name" value="Peptide/Ni-bd"/>
</dbReference>
<feature type="domain" description="Solute-binding protein family 5" evidence="5">
    <location>
        <begin position="86"/>
        <end position="470"/>
    </location>
</feature>
<dbReference type="PANTHER" id="PTHR30290">
    <property type="entry name" value="PERIPLASMIC BINDING COMPONENT OF ABC TRANSPORTER"/>
    <property type="match status" value="1"/>
</dbReference>
<dbReference type="GO" id="GO:0015833">
    <property type="term" value="P:peptide transport"/>
    <property type="evidence" value="ECO:0007669"/>
    <property type="project" value="TreeGrafter"/>
</dbReference>
<evidence type="ECO:0000313" key="6">
    <source>
        <dbReference type="EMBL" id="QAA76138.1"/>
    </source>
</evidence>
<dbReference type="EMBL" id="CP034928">
    <property type="protein sequence ID" value="QAA76138.1"/>
    <property type="molecule type" value="Genomic_DNA"/>
</dbReference>
<feature type="chain" id="PRO_5019339045" evidence="4">
    <location>
        <begin position="21"/>
        <end position="585"/>
    </location>
</feature>
<evidence type="ECO:0000256" key="4">
    <source>
        <dbReference type="SAM" id="SignalP"/>
    </source>
</evidence>
<name>A0A410FT99_BIPS1</name>
<organism evidence="6 7">
    <name type="scientific">Bipolaricaulis sibiricus</name>
    <dbReference type="NCBI Taxonomy" id="2501609"/>
    <lineage>
        <taxon>Bacteria</taxon>
        <taxon>Candidatus Bipolaricaulota</taxon>
        <taxon>Candidatus Bipolaricaulia</taxon>
        <taxon>Candidatus Bipolaricaulales</taxon>
        <taxon>Candidatus Bipolaricaulaceae</taxon>
        <taxon>Candidatus Bipolaricaulis</taxon>
    </lineage>
</organism>
<dbReference type="PIRSF" id="PIRSF002741">
    <property type="entry name" value="MppA"/>
    <property type="match status" value="1"/>
</dbReference>
<dbReference type="GO" id="GO:0043190">
    <property type="term" value="C:ATP-binding cassette (ABC) transporter complex"/>
    <property type="evidence" value="ECO:0007669"/>
    <property type="project" value="InterPro"/>
</dbReference>
<dbReference type="PANTHER" id="PTHR30290:SF9">
    <property type="entry name" value="OLIGOPEPTIDE-BINDING PROTEIN APPA"/>
    <property type="match status" value="1"/>
</dbReference>
<accession>A0A410FT99</accession>
<dbReference type="Proteomes" id="UP000287233">
    <property type="component" value="Chromosome"/>
</dbReference>
<dbReference type="AlphaFoldDB" id="A0A410FT99"/>
<evidence type="ECO:0000259" key="5">
    <source>
        <dbReference type="Pfam" id="PF00496"/>
    </source>
</evidence>
<evidence type="ECO:0000256" key="2">
    <source>
        <dbReference type="ARBA" id="ARBA00022448"/>
    </source>
</evidence>
<dbReference type="KEGG" id="bih:BIP78_0372"/>
<dbReference type="Pfam" id="PF00496">
    <property type="entry name" value="SBP_bac_5"/>
    <property type="match status" value="1"/>
</dbReference>
<dbReference type="CDD" id="cd08500">
    <property type="entry name" value="PBP2_NikA_DppA_OppA_like_4"/>
    <property type="match status" value="1"/>
</dbReference>
<dbReference type="GO" id="GO:1904680">
    <property type="term" value="F:peptide transmembrane transporter activity"/>
    <property type="evidence" value="ECO:0007669"/>
    <property type="project" value="TreeGrafter"/>
</dbReference>